<evidence type="ECO:0000256" key="3">
    <source>
        <dbReference type="ARBA" id="ARBA00022679"/>
    </source>
</evidence>
<dbReference type="Pfam" id="PF00069">
    <property type="entry name" value="Pkinase"/>
    <property type="match status" value="1"/>
</dbReference>
<dbReference type="InterPro" id="IPR031636">
    <property type="entry name" value="PknG_TPR"/>
</dbReference>
<evidence type="ECO:0000256" key="4">
    <source>
        <dbReference type="ARBA" id="ARBA00022741"/>
    </source>
</evidence>
<dbReference type="GO" id="GO:0004674">
    <property type="term" value="F:protein serine/threonine kinase activity"/>
    <property type="evidence" value="ECO:0007669"/>
    <property type="project" value="UniProtKB-KW"/>
</dbReference>
<protein>
    <recommendedName>
        <fullName evidence="1">non-specific serine/threonine protein kinase</fullName>
        <ecNumber evidence="1">2.7.11.1</ecNumber>
    </recommendedName>
</protein>
<dbReference type="Gene3D" id="1.25.40.10">
    <property type="entry name" value="Tetratricopeptide repeat domain"/>
    <property type="match status" value="1"/>
</dbReference>
<dbReference type="EC" id="2.7.11.1" evidence="1"/>
<keyword evidence="12" id="KW-1185">Reference proteome</keyword>
<dbReference type="GO" id="GO:0005524">
    <property type="term" value="F:ATP binding"/>
    <property type="evidence" value="ECO:0007669"/>
    <property type="project" value="UniProtKB-KW"/>
</dbReference>
<dbReference type="SMART" id="SM00220">
    <property type="entry name" value="S_TKc"/>
    <property type="match status" value="1"/>
</dbReference>
<gene>
    <name evidence="11" type="ORF">E1292_38850</name>
</gene>
<keyword evidence="3" id="KW-0808">Transferase</keyword>
<keyword evidence="5 11" id="KW-0418">Kinase</keyword>
<dbReference type="PROSITE" id="PS50011">
    <property type="entry name" value="PROTEIN_KINASE_DOM"/>
    <property type="match status" value="1"/>
</dbReference>
<evidence type="ECO:0000256" key="7">
    <source>
        <dbReference type="ARBA" id="ARBA00047899"/>
    </source>
</evidence>
<feature type="compositionally biased region" description="Low complexity" evidence="9">
    <location>
        <begin position="49"/>
        <end position="87"/>
    </location>
</feature>
<dbReference type="Proteomes" id="UP000295258">
    <property type="component" value="Unassembled WGS sequence"/>
</dbReference>
<evidence type="ECO:0000256" key="1">
    <source>
        <dbReference type="ARBA" id="ARBA00012513"/>
    </source>
</evidence>
<evidence type="ECO:0000259" key="10">
    <source>
        <dbReference type="PROSITE" id="PS50011"/>
    </source>
</evidence>
<dbReference type="SUPFAM" id="SSF56112">
    <property type="entry name" value="Protein kinase-like (PK-like)"/>
    <property type="match status" value="1"/>
</dbReference>
<dbReference type="Gene3D" id="1.10.510.10">
    <property type="entry name" value="Transferase(Phosphotransferase) domain 1"/>
    <property type="match status" value="1"/>
</dbReference>
<feature type="region of interest" description="Disordered" evidence="9">
    <location>
        <begin position="1"/>
        <end position="109"/>
    </location>
</feature>
<dbReference type="InterPro" id="IPR011009">
    <property type="entry name" value="Kinase-like_dom_sf"/>
</dbReference>
<accession>A0A4V2Y8H6</accession>
<feature type="domain" description="Protein kinase" evidence="10">
    <location>
        <begin position="190"/>
        <end position="426"/>
    </location>
</feature>
<keyword evidence="6" id="KW-0067">ATP-binding</keyword>
<name>A0A4V2Y8H6_9ACTN</name>
<dbReference type="EMBL" id="SMKO01000168">
    <property type="protein sequence ID" value="TDC95995.1"/>
    <property type="molecule type" value="Genomic_DNA"/>
</dbReference>
<dbReference type="InterPro" id="IPR000719">
    <property type="entry name" value="Prot_kinase_dom"/>
</dbReference>
<dbReference type="InterPro" id="IPR011990">
    <property type="entry name" value="TPR-like_helical_dom_sf"/>
</dbReference>
<dbReference type="Gene3D" id="3.30.200.20">
    <property type="entry name" value="Phosphorylase Kinase, domain 1"/>
    <property type="match status" value="1"/>
</dbReference>
<evidence type="ECO:0000256" key="2">
    <source>
        <dbReference type="ARBA" id="ARBA00022527"/>
    </source>
</evidence>
<evidence type="ECO:0000313" key="12">
    <source>
        <dbReference type="Proteomes" id="UP000295258"/>
    </source>
</evidence>
<dbReference type="Pfam" id="PF16918">
    <property type="entry name" value="PknG_TPR"/>
    <property type="match status" value="1"/>
</dbReference>
<keyword evidence="4" id="KW-0547">Nucleotide-binding</keyword>
<comment type="catalytic activity">
    <reaction evidence="7">
        <text>L-threonyl-[protein] + ATP = O-phospho-L-threonyl-[protein] + ADP + H(+)</text>
        <dbReference type="Rhea" id="RHEA:46608"/>
        <dbReference type="Rhea" id="RHEA-COMP:11060"/>
        <dbReference type="Rhea" id="RHEA-COMP:11605"/>
        <dbReference type="ChEBI" id="CHEBI:15378"/>
        <dbReference type="ChEBI" id="CHEBI:30013"/>
        <dbReference type="ChEBI" id="CHEBI:30616"/>
        <dbReference type="ChEBI" id="CHEBI:61977"/>
        <dbReference type="ChEBI" id="CHEBI:456216"/>
        <dbReference type="EC" id="2.7.11.1"/>
    </reaction>
</comment>
<comment type="catalytic activity">
    <reaction evidence="8">
        <text>L-seryl-[protein] + ATP = O-phospho-L-seryl-[protein] + ADP + H(+)</text>
        <dbReference type="Rhea" id="RHEA:17989"/>
        <dbReference type="Rhea" id="RHEA-COMP:9863"/>
        <dbReference type="Rhea" id="RHEA-COMP:11604"/>
        <dbReference type="ChEBI" id="CHEBI:15378"/>
        <dbReference type="ChEBI" id="CHEBI:29999"/>
        <dbReference type="ChEBI" id="CHEBI:30616"/>
        <dbReference type="ChEBI" id="CHEBI:83421"/>
        <dbReference type="ChEBI" id="CHEBI:456216"/>
        <dbReference type="EC" id="2.7.11.1"/>
    </reaction>
</comment>
<dbReference type="Pfam" id="PF16919">
    <property type="entry name" value="PknG_rubred"/>
    <property type="match status" value="1"/>
</dbReference>
<evidence type="ECO:0000256" key="9">
    <source>
        <dbReference type="SAM" id="MobiDB-lite"/>
    </source>
</evidence>
<evidence type="ECO:0000256" key="5">
    <source>
        <dbReference type="ARBA" id="ARBA00022777"/>
    </source>
</evidence>
<dbReference type="PANTHER" id="PTHR24363">
    <property type="entry name" value="SERINE/THREONINE PROTEIN KINASE"/>
    <property type="match status" value="1"/>
</dbReference>
<organism evidence="11 12">
    <name type="scientific">Nonomuraea deserti</name>
    <dbReference type="NCBI Taxonomy" id="1848322"/>
    <lineage>
        <taxon>Bacteria</taxon>
        <taxon>Bacillati</taxon>
        <taxon>Actinomycetota</taxon>
        <taxon>Actinomycetes</taxon>
        <taxon>Streptosporangiales</taxon>
        <taxon>Streptosporangiaceae</taxon>
        <taxon>Nonomuraea</taxon>
    </lineage>
</organism>
<evidence type="ECO:0000256" key="8">
    <source>
        <dbReference type="ARBA" id="ARBA00048679"/>
    </source>
</evidence>
<evidence type="ECO:0000313" key="11">
    <source>
        <dbReference type="EMBL" id="TDC95995.1"/>
    </source>
</evidence>
<keyword evidence="2 11" id="KW-0723">Serine/threonine-protein kinase</keyword>
<feature type="compositionally biased region" description="Polar residues" evidence="9">
    <location>
        <begin position="91"/>
        <end position="106"/>
    </location>
</feature>
<reference evidence="11 12" key="1">
    <citation type="submission" date="2019-03" db="EMBL/GenBank/DDBJ databases">
        <title>Draft genome sequences of novel Actinobacteria.</title>
        <authorList>
            <person name="Sahin N."/>
            <person name="Ay H."/>
            <person name="Saygin H."/>
        </authorList>
    </citation>
    <scope>NUCLEOTIDE SEQUENCE [LARGE SCALE GENOMIC DNA]</scope>
    <source>
        <strain evidence="11 12">KC310</strain>
    </source>
</reference>
<evidence type="ECO:0000256" key="6">
    <source>
        <dbReference type="ARBA" id="ARBA00022840"/>
    </source>
</evidence>
<proteinExistence type="predicted"/>
<dbReference type="AlphaFoldDB" id="A0A4V2Y8H6"/>
<dbReference type="InterPro" id="IPR031634">
    <property type="entry name" value="PknG_rubred"/>
</dbReference>
<comment type="caution">
    <text evidence="11">The sequence shown here is derived from an EMBL/GenBank/DDBJ whole genome shotgun (WGS) entry which is preliminary data.</text>
</comment>
<dbReference type="PANTHER" id="PTHR24363:SF0">
    <property type="entry name" value="SERINE_THREONINE KINASE LIKE DOMAIN CONTAINING 1"/>
    <property type="match status" value="1"/>
</dbReference>
<dbReference type="CDD" id="cd14014">
    <property type="entry name" value="STKc_PknB_like"/>
    <property type="match status" value="1"/>
</dbReference>
<sequence>MTRCAQPGCTGRIEEGYCDWCGTAESPPRPAPAMAPGSAPSSAPPVSPSGPAQGSASGPAQGSASGPAQGSASGPAQGSASGPESAPVVTQPVSRSMSGPTGSSGRSRAGVLATIADLPSVPYRDPATAVMADPEVPENKRRCANPACGKPVGRSRSGRPGLTDGFCPHCRTAFSFTPKLGKDDLVAGQYRVLGCLAHGGLGWIYLASDENLDGRWVVLKGLLNTNDAEALAAAEAERKFLTTVDHPNIVKIFNFQRSAGLGYIVMEYVGGQSLHELRRQGPLPLRETLMYGREILHAFGYLHEHGLAYCDLKPANVIRVGKRLKLIDLGAVQPIGSPPGSSWATVGYHAPELETRPTSVASDLYTVARTLAVLAIPGFSPAKDGVEVPLPVDCGHPSFTRLLRKATAADPADRFQSAWEMEEQLVGVLREISAMEEGVPYPALSTLFGPERTAVGTALSDAHDEVFEPLDPAAVATALPVPLVDPADPAAGSLAGLLGRDSGTLIDQLAAMPQTPETKLMRARLLAERGAAEARDVLDELAAELPGDWRLTWYRGVLALALRQEQVAVSMFDACLSELPGEPAPKLALAFALEYAGKPAATWYECVWRTDHSCVSAAFGLARTGRTSVLDEVPATSFYRVAAQVALAASVVRRPDLSGLTAADLTGAVERVAAQADLDPRRRDLLTAELLGAALTWLETNKPPANGQLAGAPFTGPGLRRRIESIFRRLAGAAGSRQERHALIDQANAVRPRTWV</sequence>